<evidence type="ECO:0000313" key="1">
    <source>
        <dbReference type="EMBL" id="MPN34214.1"/>
    </source>
</evidence>
<name>A0A645HDP1_9ZZZZ</name>
<proteinExistence type="predicted"/>
<gene>
    <name evidence="1" type="ORF">SDC9_181707</name>
</gene>
<protein>
    <submittedName>
        <fullName evidence="1">Uncharacterized protein</fullName>
    </submittedName>
</protein>
<comment type="caution">
    <text evidence="1">The sequence shown here is derived from an EMBL/GenBank/DDBJ whole genome shotgun (WGS) entry which is preliminary data.</text>
</comment>
<sequence>MIGYLTQLRNELILVTEVHRPAKGIDQRIAHFYRGGKFGCIGREDNAAHIIAVTKRPFQRKLSRDG</sequence>
<dbReference type="EMBL" id="VSSQ01087133">
    <property type="protein sequence ID" value="MPN34214.1"/>
    <property type="molecule type" value="Genomic_DNA"/>
</dbReference>
<dbReference type="AlphaFoldDB" id="A0A645HDP1"/>
<organism evidence="1">
    <name type="scientific">bioreactor metagenome</name>
    <dbReference type="NCBI Taxonomy" id="1076179"/>
    <lineage>
        <taxon>unclassified sequences</taxon>
        <taxon>metagenomes</taxon>
        <taxon>ecological metagenomes</taxon>
    </lineage>
</organism>
<reference evidence="1" key="1">
    <citation type="submission" date="2019-08" db="EMBL/GenBank/DDBJ databases">
        <authorList>
            <person name="Kucharzyk K."/>
            <person name="Murdoch R.W."/>
            <person name="Higgins S."/>
            <person name="Loffler F."/>
        </authorList>
    </citation>
    <scope>NUCLEOTIDE SEQUENCE</scope>
</reference>
<accession>A0A645HDP1</accession>